<dbReference type="Proteomes" id="UP001597510">
    <property type="component" value="Unassembled WGS sequence"/>
</dbReference>
<gene>
    <name evidence="1" type="ORF">ACFSR2_06460</name>
</gene>
<proteinExistence type="predicted"/>
<dbReference type="EMBL" id="JBHULC010000006">
    <property type="protein sequence ID" value="MFD2520517.1"/>
    <property type="molecule type" value="Genomic_DNA"/>
</dbReference>
<organism evidence="1 2">
    <name type="scientific">Emticicia soli</name>
    <dbReference type="NCBI Taxonomy" id="2027878"/>
    <lineage>
        <taxon>Bacteria</taxon>
        <taxon>Pseudomonadati</taxon>
        <taxon>Bacteroidota</taxon>
        <taxon>Cytophagia</taxon>
        <taxon>Cytophagales</taxon>
        <taxon>Leadbetterellaceae</taxon>
        <taxon>Emticicia</taxon>
    </lineage>
</organism>
<evidence type="ECO:0000313" key="1">
    <source>
        <dbReference type="EMBL" id="MFD2520517.1"/>
    </source>
</evidence>
<name>A0ABW5J561_9BACT</name>
<protein>
    <recommendedName>
        <fullName evidence="3">Lipocalin-like domain-containing protein</fullName>
    </recommendedName>
</protein>
<dbReference type="RefSeq" id="WP_340239755.1">
    <property type="nucleotide sequence ID" value="NZ_JBBEWC010000014.1"/>
</dbReference>
<evidence type="ECO:0000313" key="2">
    <source>
        <dbReference type="Proteomes" id="UP001597510"/>
    </source>
</evidence>
<comment type="caution">
    <text evidence="1">The sequence shown here is derived from an EMBL/GenBank/DDBJ whole genome shotgun (WGS) entry which is preliminary data.</text>
</comment>
<sequence length="256" mass="27584">MKRTLIILFYLSYNVAMSQSFIGDWYGNVQNANGQLPAEMHLKQATSNSIEGQLIVQANGAKDSYVLKGNTNANSANGTLTYKDGTVFNFSMELSSGKVKQQISYNGQVILQGEFGRQAVTNNTTTAASKADGLYRDPKLVGKWTNKENYSSSGGFYGGSSSAIILNADGTIDDGGSRSYVSGPNSAGSSEGGGNKMIAEAKAAGARWFTKGNIFYWRLTVNGKVTDIANSKYYIEKGALLLTDLKTGKKLLYYKN</sequence>
<reference evidence="2" key="1">
    <citation type="journal article" date="2019" name="Int. J. Syst. Evol. Microbiol.">
        <title>The Global Catalogue of Microorganisms (GCM) 10K type strain sequencing project: providing services to taxonomists for standard genome sequencing and annotation.</title>
        <authorList>
            <consortium name="The Broad Institute Genomics Platform"/>
            <consortium name="The Broad Institute Genome Sequencing Center for Infectious Disease"/>
            <person name="Wu L."/>
            <person name="Ma J."/>
        </authorList>
    </citation>
    <scope>NUCLEOTIDE SEQUENCE [LARGE SCALE GENOMIC DNA]</scope>
    <source>
        <strain evidence="2">KCTC 52344</strain>
    </source>
</reference>
<evidence type="ECO:0008006" key="3">
    <source>
        <dbReference type="Google" id="ProtNLM"/>
    </source>
</evidence>
<accession>A0ABW5J561</accession>
<keyword evidence="2" id="KW-1185">Reference proteome</keyword>